<gene>
    <name evidence="1" type="ORF">TRIHO_24250</name>
</gene>
<comment type="caution">
    <text evidence="1">The sequence shown here is derived from an EMBL/GenBank/DDBJ whole genome shotgun (WGS) entry which is preliminary data.</text>
</comment>
<sequence length="129" mass="14775">MANDDEGDAYDAWAALAANLGTLPSSARQYFERLCATVEEFDPHEDEELALTNHLEMPIIRPKPRKLLGAKSKHDYAQIFDWVDSWRREAGADLETALVKYIEVFELEDGYETIKSAYHKVRKARLANM</sequence>
<name>A0A132BXZ6_9RHOB</name>
<dbReference type="AlphaFoldDB" id="A0A132BXZ6"/>
<dbReference type="RefSeq" id="WP_131811200.1">
    <property type="nucleotide sequence ID" value="NZ_LPUY01000073.1"/>
</dbReference>
<dbReference type="OrthoDB" id="7860180at2"/>
<reference evidence="1 2" key="1">
    <citation type="submission" date="2015-12" db="EMBL/GenBank/DDBJ databases">
        <title>Genome sequence of the marine Rhodobacteraceae strain O3.65, Candidatus Tritonibacter horizontis.</title>
        <authorList>
            <person name="Poehlein A."/>
            <person name="Giebel H.A."/>
            <person name="Voget S."/>
            <person name="Brinkhoff T."/>
        </authorList>
    </citation>
    <scope>NUCLEOTIDE SEQUENCE [LARGE SCALE GENOMIC DNA]</scope>
    <source>
        <strain evidence="1 2">O3.65</strain>
    </source>
</reference>
<protein>
    <submittedName>
        <fullName evidence="1">Uncharacterized protein</fullName>
    </submittedName>
</protein>
<dbReference type="Proteomes" id="UP000068382">
    <property type="component" value="Unassembled WGS sequence"/>
</dbReference>
<keyword evidence="2" id="KW-1185">Reference proteome</keyword>
<accession>A0A132BXZ6</accession>
<proteinExistence type="predicted"/>
<dbReference type="EMBL" id="LPUY01000073">
    <property type="protein sequence ID" value="KUP92687.1"/>
    <property type="molecule type" value="Genomic_DNA"/>
</dbReference>
<evidence type="ECO:0000313" key="2">
    <source>
        <dbReference type="Proteomes" id="UP000068382"/>
    </source>
</evidence>
<organism evidence="1 2">
    <name type="scientific">Tritonibacter horizontis</name>
    <dbReference type="NCBI Taxonomy" id="1768241"/>
    <lineage>
        <taxon>Bacteria</taxon>
        <taxon>Pseudomonadati</taxon>
        <taxon>Pseudomonadota</taxon>
        <taxon>Alphaproteobacteria</taxon>
        <taxon>Rhodobacterales</taxon>
        <taxon>Paracoccaceae</taxon>
        <taxon>Tritonibacter</taxon>
    </lineage>
</organism>
<evidence type="ECO:0000313" key="1">
    <source>
        <dbReference type="EMBL" id="KUP92687.1"/>
    </source>
</evidence>